<dbReference type="EMBL" id="OV696698">
    <property type="protein sequence ID" value="CAH1243892.1"/>
    <property type="molecule type" value="Genomic_DNA"/>
</dbReference>
<dbReference type="AlphaFoldDB" id="A0A8J9YXY4"/>
<evidence type="ECO:0000256" key="1">
    <source>
        <dbReference type="SAM" id="SignalP"/>
    </source>
</evidence>
<name>A0A8J9YXY4_BRALA</name>
<evidence type="ECO:0000313" key="3">
    <source>
        <dbReference type="Proteomes" id="UP000838412"/>
    </source>
</evidence>
<protein>
    <submittedName>
        <fullName evidence="2">Hypp7156 protein</fullName>
    </submittedName>
</protein>
<sequence length="86" mass="9477">MFCFLCHRMKTTLALLLVVLVISSEMVTADSFNGGGSHGGQVERIMKERARRGVSPVSVQKLKALLARRQAENGRREVVAPPEGRK</sequence>
<feature type="signal peptide" evidence="1">
    <location>
        <begin position="1"/>
        <end position="29"/>
    </location>
</feature>
<evidence type="ECO:0000313" key="2">
    <source>
        <dbReference type="EMBL" id="CAH1243892.1"/>
    </source>
</evidence>
<dbReference type="Proteomes" id="UP000838412">
    <property type="component" value="Chromosome 13"/>
</dbReference>
<reference evidence="2" key="1">
    <citation type="submission" date="2022-01" db="EMBL/GenBank/DDBJ databases">
        <authorList>
            <person name="Braso-Vives M."/>
        </authorList>
    </citation>
    <scope>NUCLEOTIDE SEQUENCE</scope>
</reference>
<gene>
    <name evidence="2" type="primary">Hypp7156</name>
    <name evidence="2" type="ORF">BLAG_LOCUS6686</name>
</gene>
<keyword evidence="3" id="KW-1185">Reference proteome</keyword>
<proteinExistence type="predicted"/>
<keyword evidence="1" id="KW-0732">Signal</keyword>
<accession>A0A8J9YXY4</accession>
<feature type="chain" id="PRO_5035438656" evidence="1">
    <location>
        <begin position="30"/>
        <end position="86"/>
    </location>
</feature>
<organism evidence="2 3">
    <name type="scientific">Branchiostoma lanceolatum</name>
    <name type="common">Common lancelet</name>
    <name type="synonym">Amphioxus lanceolatum</name>
    <dbReference type="NCBI Taxonomy" id="7740"/>
    <lineage>
        <taxon>Eukaryota</taxon>
        <taxon>Metazoa</taxon>
        <taxon>Chordata</taxon>
        <taxon>Cephalochordata</taxon>
        <taxon>Leptocardii</taxon>
        <taxon>Amphioxiformes</taxon>
        <taxon>Branchiostomatidae</taxon>
        <taxon>Branchiostoma</taxon>
    </lineage>
</organism>